<dbReference type="PANTHER" id="PTHR42854">
    <property type="entry name" value="EUKARYOTIC TRANSLATION INITIATION FACTOR 2 SUBUNIT 3 FAMILY MEMBER"/>
    <property type="match status" value="1"/>
</dbReference>
<evidence type="ECO:0000256" key="3">
    <source>
        <dbReference type="ARBA" id="ARBA00023134"/>
    </source>
</evidence>
<comment type="caution">
    <text evidence="4">The sequence shown here is derived from an EMBL/GenBank/DDBJ whole genome shotgun (WGS) entry which is preliminary data.</text>
</comment>
<dbReference type="GO" id="GO:0005525">
    <property type="term" value="F:GTP binding"/>
    <property type="evidence" value="ECO:0007669"/>
    <property type="project" value="UniProtKB-KW"/>
</dbReference>
<dbReference type="PANTHER" id="PTHR42854:SF3">
    <property type="entry name" value="EUKARYOTIC TRANSLATION INITIATION FACTOR 2 SUBUNIT 3-RELATED"/>
    <property type="match status" value="1"/>
</dbReference>
<dbReference type="AlphaFoldDB" id="A0AAD4EKP1"/>
<gene>
    <name evidence="4" type="ORF">F5891DRAFT_975493</name>
</gene>
<reference evidence="4" key="1">
    <citation type="journal article" date="2020" name="New Phytol.">
        <title>Comparative genomics reveals dynamic genome evolution in host specialist ectomycorrhizal fungi.</title>
        <authorList>
            <person name="Lofgren L.A."/>
            <person name="Nguyen N.H."/>
            <person name="Vilgalys R."/>
            <person name="Ruytinx J."/>
            <person name="Liao H.L."/>
            <person name="Branco S."/>
            <person name="Kuo A."/>
            <person name="LaButti K."/>
            <person name="Lipzen A."/>
            <person name="Andreopoulos W."/>
            <person name="Pangilinan J."/>
            <person name="Riley R."/>
            <person name="Hundley H."/>
            <person name="Na H."/>
            <person name="Barry K."/>
            <person name="Grigoriev I.V."/>
            <person name="Stajich J.E."/>
            <person name="Kennedy P.G."/>
        </authorList>
    </citation>
    <scope>NUCLEOTIDE SEQUENCE</scope>
    <source>
        <strain evidence="4">FC203</strain>
    </source>
</reference>
<keyword evidence="1" id="KW-0547">Nucleotide-binding</keyword>
<evidence type="ECO:0000256" key="1">
    <source>
        <dbReference type="ARBA" id="ARBA00022741"/>
    </source>
</evidence>
<dbReference type="EMBL" id="JABBWK010000004">
    <property type="protein sequence ID" value="KAG1906768.1"/>
    <property type="molecule type" value="Genomic_DNA"/>
</dbReference>
<dbReference type="GO" id="GO:0003743">
    <property type="term" value="F:translation initiation factor activity"/>
    <property type="evidence" value="ECO:0007669"/>
    <property type="project" value="TreeGrafter"/>
</dbReference>
<accession>A0AAD4EKP1</accession>
<dbReference type="Gene3D" id="2.40.30.10">
    <property type="entry name" value="Translation factors"/>
    <property type="match status" value="1"/>
</dbReference>
<keyword evidence="2" id="KW-0648">Protein biosynthesis</keyword>
<keyword evidence="3" id="KW-0342">GTP-binding</keyword>
<dbReference type="RefSeq" id="XP_041232343.1">
    <property type="nucleotide sequence ID" value="XM_041376520.1"/>
</dbReference>
<evidence type="ECO:0000256" key="2">
    <source>
        <dbReference type="ARBA" id="ARBA00022917"/>
    </source>
</evidence>
<sequence>MHESKSDSEEEEGLAEADITKLIPLLAEAISKQATINLLVKVISGVMTVRFKIELVCDVTNKLDYANAKDVSSDSHLTYLQRHVFAQAAIDRIAQARKIIETKHVLGHSRNHEAGKSDNLQNKVDLLKEAEALAHQKESLHSSEVPGGLIGVRTKIDPTLCKTDRVVSQVLCAAGKLPEENSELEISLFLIRCLLGARTEDKKQTKVSKVTKNELLLVQRRLVGWGSVQRGTLLELEFATPLM</sequence>
<dbReference type="InterPro" id="IPR050543">
    <property type="entry name" value="eIF2G"/>
</dbReference>
<protein>
    <submittedName>
        <fullName evidence="4">Uncharacterized protein</fullName>
    </submittedName>
</protein>
<dbReference type="GO" id="GO:0005850">
    <property type="term" value="C:eukaryotic translation initiation factor 2 complex"/>
    <property type="evidence" value="ECO:0007669"/>
    <property type="project" value="TreeGrafter"/>
</dbReference>
<proteinExistence type="predicted"/>
<dbReference type="GeneID" id="64670818"/>
<dbReference type="GO" id="GO:0005829">
    <property type="term" value="C:cytosol"/>
    <property type="evidence" value="ECO:0007669"/>
    <property type="project" value="TreeGrafter"/>
</dbReference>
<organism evidence="4 5">
    <name type="scientific">Suillus fuscotomentosus</name>
    <dbReference type="NCBI Taxonomy" id="1912939"/>
    <lineage>
        <taxon>Eukaryota</taxon>
        <taxon>Fungi</taxon>
        <taxon>Dikarya</taxon>
        <taxon>Basidiomycota</taxon>
        <taxon>Agaricomycotina</taxon>
        <taxon>Agaricomycetes</taxon>
        <taxon>Agaricomycetidae</taxon>
        <taxon>Boletales</taxon>
        <taxon>Suillineae</taxon>
        <taxon>Suillaceae</taxon>
        <taxon>Suillus</taxon>
    </lineage>
</organism>
<evidence type="ECO:0000313" key="4">
    <source>
        <dbReference type="EMBL" id="KAG1906768.1"/>
    </source>
</evidence>
<dbReference type="Proteomes" id="UP001195769">
    <property type="component" value="Unassembled WGS sequence"/>
</dbReference>
<name>A0AAD4EKP1_9AGAM</name>
<evidence type="ECO:0000313" key="5">
    <source>
        <dbReference type="Proteomes" id="UP001195769"/>
    </source>
</evidence>
<dbReference type="GO" id="GO:0000049">
    <property type="term" value="F:tRNA binding"/>
    <property type="evidence" value="ECO:0007669"/>
    <property type="project" value="TreeGrafter"/>
</dbReference>
<dbReference type="GO" id="GO:0001731">
    <property type="term" value="P:formation of translation preinitiation complex"/>
    <property type="evidence" value="ECO:0007669"/>
    <property type="project" value="TreeGrafter"/>
</dbReference>
<keyword evidence="5" id="KW-1185">Reference proteome</keyword>